<dbReference type="Gene3D" id="1.20.1260.10">
    <property type="match status" value="1"/>
</dbReference>
<proteinExistence type="predicted"/>
<dbReference type="RefSeq" id="WP_219965998.1">
    <property type="nucleotide sequence ID" value="NZ_JAGFNZ010000005.1"/>
</dbReference>
<evidence type="ECO:0008006" key="3">
    <source>
        <dbReference type="Google" id="ProtNLM"/>
    </source>
</evidence>
<accession>A0ABS7DQN1</accession>
<comment type="caution">
    <text evidence="1">The sequence shown here is derived from an EMBL/GenBank/DDBJ whole genome shotgun (WGS) entry which is preliminary data.</text>
</comment>
<organism evidence="1 2">
    <name type="scientific">Caproiciproducens faecalis</name>
    <dbReference type="NCBI Taxonomy" id="2820301"/>
    <lineage>
        <taxon>Bacteria</taxon>
        <taxon>Bacillati</taxon>
        <taxon>Bacillota</taxon>
        <taxon>Clostridia</taxon>
        <taxon>Eubacteriales</taxon>
        <taxon>Acutalibacteraceae</taxon>
        <taxon>Caproiciproducens</taxon>
    </lineage>
</organism>
<gene>
    <name evidence="1" type="ORF">J5W02_12285</name>
</gene>
<name>A0ABS7DQN1_9FIRM</name>
<dbReference type="Proteomes" id="UP000719942">
    <property type="component" value="Unassembled WGS sequence"/>
</dbReference>
<evidence type="ECO:0000313" key="2">
    <source>
        <dbReference type="Proteomes" id="UP000719942"/>
    </source>
</evidence>
<dbReference type="EMBL" id="JAGFNZ010000005">
    <property type="protein sequence ID" value="MBW7573588.1"/>
    <property type="molecule type" value="Genomic_DNA"/>
</dbReference>
<reference evidence="1 2" key="1">
    <citation type="submission" date="2021-03" db="EMBL/GenBank/DDBJ databases">
        <title>Caproiciproducens sp. nov. isolated from feces of cow.</title>
        <authorList>
            <person name="Choi J.-Y."/>
        </authorList>
    </citation>
    <scope>NUCLEOTIDE SEQUENCE [LARGE SCALE GENOMIC DNA]</scope>
    <source>
        <strain evidence="1 2">AGMB10547</strain>
    </source>
</reference>
<sequence>MMNENASLLEEIYKTTRMGLEATQLMIPKVQNPLLRNKIEDQAAEYRNIGTQAKQMLRSDGRMPRPEKAVQKAILHGSIQLNTMMNQSSSHIAKLMINGTNMGISDITKNLNRLDGADTEVKKLAENYIMSEQKNIDELKKHL</sequence>
<keyword evidence="2" id="KW-1185">Reference proteome</keyword>
<evidence type="ECO:0000313" key="1">
    <source>
        <dbReference type="EMBL" id="MBW7573588.1"/>
    </source>
</evidence>
<protein>
    <recommendedName>
        <fullName evidence="3">DUF2383 domain-containing protein</fullName>
    </recommendedName>
</protein>
<dbReference type="InterPro" id="IPR012347">
    <property type="entry name" value="Ferritin-like"/>
</dbReference>